<proteinExistence type="inferred from homology"/>
<dbReference type="EC" id="1.-.-.-" evidence="2"/>
<evidence type="ECO:0000256" key="1">
    <source>
        <dbReference type="ARBA" id="ARBA00006484"/>
    </source>
</evidence>
<keyword evidence="3" id="KW-1185">Reference proteome</keyword>
<sequence>MYINLSGLNVLVTGASRGIGKAIAAKLAEAGATVAVHYHKSGREAENLAHVLGNESKAFQADLAQPDQVVQLFDKVVSEFGSLELLVNNAGLAIASDMGSADKQWLEEWNKTMMVNLNATAILCKRAIDHWLKRKATGRIINISSRAAFRGDTAEYLAYAASKGGVVSLTRSIARAYGKQGIKAFNIAPGFVRTDMAKEFVERYGEQVVLGDLALERLTEPKDIAPMVTFLCSGLADHATGSTIDINAGSYVH</sequence>
<accession>A0ABZ0IMA3</accession>
<gene>
    <name evidence="2" type="ORF">RT717_24030</name>
</gene>
<dbReference type="GO" id="GO:0016491">
    <property type="term" value="F:oxidoreductase activity"/>
    <property type="evidence" value="ECO:0007669"/>
    <property type="project" value="UniProtKB-KW"/>
</dbReference>
<dbReference type="CDD" id="cd05233">
    <property type="entry name" value="SDR_c"/>
    <property type="match status" value="1"/>
</dbReference>
<dbReference type="PRINTS" id="PR00080">
    <property type="entry name" value="SDRFAMILY"/>
</dbReference>
<dbReference type="Pfam" id="PF13561">
    <property type="entry name" value="adh_short_C2"/>
    <property type="match status" value="1"/>
</dbReference>
<dbReference type="Proteomes" id="UP001302349">
    <property type="component" value="Chromosome"/>
</dbReference>
<protein>
    <submittedName>
        <fullName evidence="2">SDR family oxidoreductase</fullName>
        <ecNumber evidence="2">1.-.-.-</ecNumber>
    </submittedName>
</protein>
<evidence type="ECO:0000313" key="2">
    <source>
        <dbReference type="EMBL" id="WOK06150.1"/>
    </source>
</evidence>
<dbReference type="Gene3D" id="3.40.50.720">
    <property type="entry name" value="NAD(P)-binding Rossmann-like Domain"/>
    <property type="match status" value="1"/>
</dbReference>
<keyword evidence="2" id="KW-0560">Oxidoreductase</keyword>
<dbReference type="RefSeq" id="WP_317488884.1">
    <property type="nucleotide sequence ID" value="NZ_CP136051.1"/>
</dbReference>
<dbReference type="PANTHER" id="PTHR42760">
    <property type="entry name" value="SHORT-CHAIN DEHYDROGENASES/REDUCTASES FAMILY MEMBER"/>
    <property type="match status" value="1"/>
</dbReference>
<reference evidence="2 3" key="1">
    <citation type="journal article" date="2023" name="Microbiol. Resour. Announc.">
        <title>Complete Genome Sequence of Imperialibacter roseus strain P4T.</title>
        <authorList>
            <person name="Tizabi D.R."/>
            <person name="Bachvaroff T."/>
            <person name="Hill R.T."/>
        </authorList>
    </citation>
    <scope>NUCLEOTIDE SEQUENCE [LARGE SCALE GENOMIC DNA]</scope>
    <source>
        <strain evidence="2 3">P4T</strain>
    </source>
</reference>
<name>A0ABZ0IMA3_9BACT</name>
<dbReference type="InterPro" id="IPR002347">
    <property type="entry name" value="SDR_fam"/>
</dbReference>
<dbReference type="PANTHER" id="PTHR42760:SF40">
    <property type="entry name" value="3-OXOACYL-[ACYL-CARRIER-PROTEIN] REDUCTASE, CHLOROPLASTIC"/>
    <property type="match status" value="1"/>
</dbReference>
<dbReference type="InterPro" id="IPR036291">
    <property type="entry name" value="NAD(P)-bd_dom_sf"/>
</dbReference>
<dbReference type="EMBL" id="CP136051">
    <property type="protein sequence ID" value="WOK06150.1"/>
    <property type="molecule type" value="Genomic_DNA"/>
</dbReference>
<evidence type="ECO:0000313" key="3">
    <source>
        <dbReference type="Proteomes" id="UP001302349"/>
    </source>
</evidence>
<dbReference type="SUPFAM" id="SSF51735">
    <property type="entry name" value="NAD(P)-binding Rossmann-fold domains"/>
    <property type="match status" value="1"/>
</dbReference>
<dbReference type="PRINTS" id="PR00081">
    <property type="entry name" value="GDHRDH"/>
</dbReference>
<organism evidence="2 3">
    <name type="scientific">Imperialibacter roseus</name>
    <dbReference type="NCBI Taxonomy" id="1324217"/>
    <lineage>
        <taxon>Bacteria</taxon>
        <taxon>Pseudomonadati</taxon>
        <taxon>Bacteroidota</taxon>
        <taxon>Cytophagia</taxon>
        <taxon>Cytophagales</taxon>
        <taxon>Flammeovirgaceae</taxon>
        <taxon>Imperialibacter</taxon>
    </lineage>
</organism>
<comment type="similarity">
    <text evidence="1">Belongs to the short-chain dehydrogenases/reductases (SDR) family.</text>
</comment>